<evidence type="ECO:0000256" key="3">
    <source>
        <dbReference type="ARBA" id="ARBA00022106"/>
    </source>
</evidence>
<evidence type="ECO:0000256" key="4">
    <source>
        <dbReference type="ARBA" id="ARBA00022448"/>
    </source>
</evidence>
<evidence type="ECO:0000256" key="2">
    <source>
        <dbReference type="ARBA" id="ARBA00008417"/>
    </source>
</evidence>
<reference evidence="12" key="1">
    <citation type="submission" date="2021-01" db="EMBL/GenBank/DDBJ databases">
        <title>Draft genome sequence of Nasalis larvatus strain YZ03.</title>
        <authorList>
            <person name="Suzuki-Hashido N."/>
            <person name="Tsuchida S."/>
            <person name="Hayakawa T."/>
        </authorList>
    </citation>
    <scope>NUCLEOTIDE SEQUENCE [LARGE SCALE GENOMIC DNA]</scope>
    <source>
        <strain evidence="12">YZ03</strain>
    </source>
</reference>
<feature type="transmembrane region" description="Helical" evidence="10">
    <location>
        <begin position="87"/>
        <end position="110"/>
    </location>
</feature>
<evidence type="ECO:0000256" key="5">
    <source>
        <dbReference type="ARBA" id="ARBA00022475"/>
    </source>
</evidence>
<comment type="caution">
    <text evidence="11">The sequence shown here is derived from an EMBL/GenBank/DDBJ whole genome shotgun (WGS) entry which is preliminary data.</text>
</comment>
<evidence type="ECO:0000256" key="1">
    <source>
        <dbReference type="ARBA" id="ARBA00004651"/>
    </source>
</evidence>
<dbReference type="Proteomes" id="UP000616547">
    <property type="component" value="Unassembled WGS sequence"/>
</dbReference>
<dbReference type="InterPro" id="IPR051327">
    <property type="entry name" value="MATE_MepA_subfamily"/>
</dbReference>
<feature type="transmembrane region" description="Helical" evidence="10">
    <location>
        <begin position="230"/>
        <end position="258"/>
    </location>
</feature>
<feature type="transmembrane region" description="Helical" evidence="10">
    <location>
        <begin position="386"/>
        <end position="405"/>
    </location>
</feature>
<dbReference type="InterPro" id="IPR048279">
    <property type="entry name" value="MdtK-like"/>
</dbReference>
<feature type="transmembrane region" description="Helical" evidence="10">
    <location>
        <begin position="130"/>
        <end position="147"/>
    </location>
</feature>
<comment type="similarity">
    <text evidence="2">Belongs to the multi antimicrobial extrusion (MATE) (TC 2.A.66.1) family. MepA subfamily.</text>
</comment>
<evidence type="ECO:0000256" key="9">
    <source>
        <dbReference type="ARBA" id="ARBA00023251"/>
    </source>
</evidence>
<dbReference type="PANTHER" id="PTHR43823:SF3">
    <property type="entry name" value="MULTIDRUG EXPORT PROTEIN MEPA"/>
    <property type="match status" value="1"/>
</dbReference>
<dbReference type="PANTHER" id="PTHR43823">
    <property type="entry name" value="SPORULATION PROTEIN YKVU"/>
    <property type="match status" value="1"/>
</dbReference>
<dbReference type="PIRSF" id="PIRSF006603">
    <property type="entry name" value="DinF"/>
    <property type="match status" value="1"/>
</dbReference>
<dbReference type="Pfam" id="PF01554">
    <property type="entry name" value="MatE"/>
    <property type="match status" value="2"/>
</dbReference>
<proteinExistence type="inferred from homology"/>
<keyword evidence="5" id="KW-1003">Cell membrane</keyword>
<feature type="transmembrane region" description="Helical" evidence="10">
    <location>
        <begin position="56"/>
        <end position="75"/>
    </location>
</feature>
<dbReference type="InterPro" id="IPR045070">
    <property type="entry name" value="MATE_MepA-like"/>
</dbReference>
<feature type="transmembrane region" description="Helical" evidence="10">
    <location>
        <begin position="307"/>
        <end position="328"/>
    </location>
</feature>
<dbReference type="EMBL" id="BOCI01000311">
    <property type="protein sequence ID" value="GHW01510.1"/>
    <property type="molecule type" value="Genomic_DNA"/>
</dbReference>
<keyword evidence="6 10" id="KW-0812">Transmembrane</keyword>
<feature type="transmembrane region" description="Helical" evidence="10">
    <location>
        <begin position="12"/>
        <end position="36"/>
    </location>
</feature>
<accession>A0ABQ3W7T9</accession>
<evidence type="ECO:0000256" key="6">
    <source>
        <dbReference type="ARBA" id="ARBA00022692"/>
    </source>
</evidence>
<feature type="transmembrane region" description="Helical" evidence="10">
    <location>
        <begin position="186"/>
        <end position="209"/>
    </location>
</feature>
<name>A0ABQ3W7T9_9LACO</name>
<keyword evidence="12" id="KW-1185">Reference proteome</keyword>
<feature type="transmembrane region" description="Helical" evidence="10">
    <location>
        <begin position="264"/>
        <end position="286"/>
    </location>
</feature>
<keyword evidence="8 10" id="KW-0472">Membrane</keyword>
<evidence type="ECO:0000256" key="10">
    <source>
        <dbReference type="SAM" id="Phobius"/>
    </source>
</evidence>
<comment type="subcellular location">
    <subcellularLocation>
        <location evidence="1">Cell membrane</location>
        <topology evidence="1">Multi-pass membrane protein</topology>
    </subcellularLocation>
</comment>
<dbReference type="PROSITE" id="PS51257">
    <property type="entry name" value="PROKAR_LIPOPROTEIN"/>
    <property type="match status" value="1"/>
</dbReference>
<dbReference type="CDD" id="cd13143">
    <property type="entry name" value="MATE_MepA_like"/>
    <property type="match status" value="1"/>
</dbReference>
<protein>
    <recommendedName>
        <fullName evidence="3">Multidrug export protein MepA</fullName>
    </recommendedName>
</protein>
<sequence>MEQKEIFRSFRKYVSANVASMIGLSCYVLADTYFVANGLGARGLAALNIGLPVYNFIDGLAQMFAIGGATMFSIAKGRGEKDQQSRVFSQMLLFAIMASLVFWLAALAFVHPLARLLGANGQTEQMVVTYIRIALLFAPAFIGNDILSNFVRNDGNPHLAMFARLFSCVFNIVFDYIFIFPLKLGMLGAVLATGFSPLIGIPLLLTHFAKKRASFRFVWGKPDGSMLAKAVSLGFPALITELSAGIVMIVFNFLLLGFSGNDGVAAYGVVANISIVVISIFSGIAQGIQPLVSQAYGQEQLPVAKKIFKYGLGTVLLTAAASYALLFWQCDLIVSLFNHDHNSVLQALANHGVKLYFTGIACAGFNVLLAGYFSSIELAGPAQLISLLRGIFLIVPVAFVLARLFGLTGLWLAFPATELLVSLLGLYLTRSHGLFEAKRLS</sequence>
<evidence type="ECO:0000313" key="11">
    <source>
        <dbReference type="EMBL" id="GHW01510.1"/>
    </source>
</evidence>
<feature type="transmembrane region" description="Helical" evidence="10">
    <location>
        <begin position="159"/>
        <end position="180"/>
    </location>
</feature>
<keyword evidence="4" id="KW-0813">Transport</keyword>
<keyword evidence="7 10" id="KW-1133">Transmembrane helix</keyword>
<evidence type="ECO:0000256" key="7">
    <source>
        <dbReference type="ARBA" id="ARBA00022989"/>
    </source>
</evidence>
<keyword evidence="9" id="KW-0046">Antibiotic resistance</keyword>
<dbReference type="RefSeq" id="WP_201331078.1">
    <property type="nucleotide sequence ID" value="NZ_BOCG01000274.1"/>
</dbReference>
<evidence type="ECO:0000313" key="12">
    <source>
        <dbReference type="Proteomes" id="UP000616547"/>
    </source>
</evidence>
<feature type="transmembrane region" description="Helical" evidence="10">
    <location>
        <begin position="411"/>
        <end position="429"/>
    </location>
</feature>
<gene>
    <name evidence="11" type="ORF">lacNasYZ03_11970</name>
</gene>
<evidence type="ECO:0000256" key="8">
    <source>
        <dbReference type="ARBA" id="ARBA00023136"/>
    </source>
</evidence>
<dbReference type="InterPro" id="IPR002528">
    <property type="entry name" value="MATE_fam"/>
</dbReference>
<organism evidence="11 12">
    <name type="scientific">Lactobacillus nasalidis</name>
    <dbReference type="NCBI Taxonomy" id="2797258"/>
    <lineage>
        <taxon>Bacteria</taxon>
        <taxon>Bacillati</taxon>
        <taxon>Bacillota</taxon>
        <taxon>Bacilli</taxon>
        <taxon>Lactobacillales</taxon>
        <taxon>Lactobacillaceae</taxon>
        <taxon>Lactobacillus</taxon>
    </lineage>
</organism>
<feature type="transmembrane region" description="Helical" evidence="10">
    <location>
        <begin position="355"/>
        <end position="374"/>
    </location>
</feature>